<organism evidence="1 2">
    <name type="scientific">Lupinus luteus</name>
    <name type="common">European yellow lupine</name>
    <dbReference type="NCBI Taxonomy" id="3873"/>
    <lineage>
        <taxon>Eukaryota</taxon>
        <taxon>Viridiplantae</taxon>
        <taxon>Streptophyta</taxon>
        <taxon>Embryophyta</taxon>
        <taxon>Tracheophyta</taxon>
        <taxon>Spermatophyta</taxon>
        <taxon>Magnoliopsida</taxon>
        <taxon>eudicotyledons</taxon>
        <taxon>Gunneridae</taxon>
        <taxon>Pentapetalae</taxon>
        <taxon>rosids</taxon>
        <taxon>fabids</taxon>
        <taxon>Fabales</taxon>
        <taxon>Fabaceae</taxon>
        <taxon>Papilionoideae</taxon>
        <taxon>50 kb inversion clade</taxon>
        <taxon>genistoids sensu lato</taxon>
        <taxon>core genistoids</taxon>
        <taxon>Genisteae</taxon>
        <taxon>Lupinus</taxon>
    </lineage>
</organism>
<comment type="caution">
    <text evidence="1">The sequence shown here is derived from an EMBL/GenBank/DDBJ whole genome shotgun (WGS) entry which is preliminary data.</text>
</comment>
<accession>A0AAV1XIC0</accession>
<name>A0AAV1XIC0_LUPLU</name>
<proteinExistence type="predicted"/>
<protein>
    <submittedName>
        <fullName evidence="1">Uncharacterized protein</fullName>
    </submittedName>
</protein>
<reference evidence="1 2" key="1">
    <citation type="submission" date="2024-03" db="EMBL/GenBank/DDBJ databases">
        <authorList>
            <person name="Martinez-Hernandez J."/>
        </authorList>
    </citation>
    <scope>NUCLEOTIDE SEQUENCE [LARGE SCALE GENOMIC DNA]</scope>
</reference>
<evidence type="ECO:0000313" key="1">
    <source>
        <dbReference type="EMBL" id="CAL0321351.1"/>
    </source>
</evidence>
<dbReference type="EMBL" id="CAXHTB010000015">
    <property type="protein sequence ID" value="CAL0321351.1"/>
    <property type="molecule type" value="Genomic_DNA"/>
</dbReference>
<dbReference type="Proteomes" id="UP001497480">
    <property type="component" value="Unassembled WGS sequence"/>
</dbReference>
<gene>
    <name evidence="1" type="ORF">LLUT_LOCUS22411</name>
</gene>
<dbReference type="AlphaFoldDB" id="A0AAV1XIC0"/>
<evidence type="ECO:0000313" key="2">
    <source>
        <dbReference type="Proteomes" id="UP001497480"/>
    </source>
</evidence>
<keyword evidence="2" id="KW-1185">Reference proteome</keyword>
<sequence>MAVVGISSVVVQTEASYGATLWCAEEDSRLVMHYPPLLKARTTWSGAPYFCPRYEESKPNCTLKKSNET</sequence>